<sequence>MATAIPMQNDSTGLRETGFYGFSWTVLFWGPLPAAFRGDWKTFVVALIVLMLVAAATVGAGNFIANLIWAFFYNRQYTRGLVERGYRFMGSDTENRLAAAATRVVYPHPSRELPRAA</sequence>
<dbReference type="AlphaFoldDB" id="A0AAU7JMZ9"/>
<keyword evidence="1" id="KW-0472">Membrane</keyword>
<keyword evidence="1" id="KW-0812">Transmembrane</keyword>
<accession>A0AAU7JMZ9</accession>
<dbReference type="RefSeq" id="WP_406858491.1">
    <property type="nucleotide sequence ID" value="NZ_CP157484.1"/>
</dbReference>
<proteinExistence type="predicted"/>
<feature type="transmembrane region" description="Helical" evidence="1">
    <location>
        <begin position="17"/>
        <end position="36"/>
    </location>
</feature>
<evidence type="ECO:0008006" key="3">
    <source>
        <dbReference type="Google" id="ProtNLM"/>
    </source>
</evidence>
<protein>
    <recommendedName>
        <fullName evidence="3">DUF2628 domain-containing protein</fullName>
    </recommendedName>
</protein>
<dbReference type="EMBL" id="CP157484">
    <property type="protein sequence ID" value="XBO41636.1"/>
    <property type="molecule type" value="Genomic_DNA"/>
</dbReference>
<keyword evidence="1" id="KW-1133">Transmembrane helix</keyword>
<reference evidence="2" key="1">
    <citation type="submission" date="2024-05" db="EMBL/GenBank/DDBJ databases">
        <authorList>
            <person name="Kim S."/>
            <person name="Heo J."/>
            <person name="Choi H."/>
            <person name="Choi Y."/>
            <person name="Kwon S.-W."/>
            <person name="Kim Y."/>
        </authorList>
    </citation>
    <scope>NUCLEOTIDE SEQUENCE</scope>
    <source>
        <strain evidence="2">KACC 23698</strain>
    </source>
</reference>
<feature type="transmembrane region" description="Helical" evidence="1">
    <location>
        <begin position="43"/>
        <end position="72"/>
    </location>
</feature>
<evidence type="ECO:0000256" key="1">
    <source>
        <dbReference type="SAM" id="Phobius"/>
    </source>
</evidence>
<organism evidence="2">
    <name type="scientific">Alsobacter sp. KACC 23698</name>
    <dbReference type="NCBI Taxonomy" id="3149229"/>
    <lineage>
        <taxon>Bacteria</taxon>
        <taxon>Pseudomonadati</taxon>
        <taxon>Pseudomonadota</taxon>
        <taxon>Alphaproteobacteria</taxon>
        <taxon>Hyphomicrobiales</taxon>
        <taxon>Alsobacteraceae</taxon>
        <taxon>Alsobacter</taxon>
    </lineage>
</organism>
<gene>
    <name evidence="2" type="ORF">ABEG18_13025</name>
</gene>
<evidence type="ECO:0000313" key="2">
    <source>
        <dbReference type="EMBL" id="XBO41636.1"/>
    </source>
</evidence>
<name>A0AAU7JMZ9_9HYPH</name>